<proteinExistence type="predicted"/>
<name>A0A0F3IEE8_9GAMM</name>
<gene>
    <name evidence="2" type="ORF">VZ94_20100</name>
</gene>
<keyword evidence="1" id="KW-0812">Transmembrane</keyword>
<dbReference type="AlphaFoldDB" id="A0A0F3IEE8"/>
<accession>A0A0F3IEE8</accession>
<dbReference type="RefSeq" id="WP_045780591.1">
    <property type="nucleotide sequence ID" value="NZ_LAJX01000283.1"/>
</dbReference>
<evidence type="ECO:0000313" key="2">
    <source>
        <dbReference type="EMBL" id="KJV05175.1"/>
    </source>
</evidence>
<reference evidence="3" key="1">
    <citation type="submission" date="2015-03" db="EMBL/GenBank/DDBJ databases">
        <title>Draft genome sequence of a novel methanotroph (Sn10-6) isolated from flooded ricefield rhizosphere in India.</title>
        <authorList>
            <person name="Pandit P.S."/>
            <person name="Pore S.D."/>
            <person name="Arora P."/>
            <person name="Kapse N.G."/>
            <person name="Dhakephalkar P.K."/>
            <person name="Rahalkar M.C."/>
        </authorList>
    </citation>
    <scope>NUCLEOTIDE SEQUENCE [LARGE SCALE GENOMIC DNA]</scope>
    <source>
        <strain evidence="3">Sn10-6</strain>
    </source>
</reference>
<reference evidence="2 3" key="2">
    <citation type="journal article" date="2016" name="Microb. Ecol.">
        <title>Genome Characteristics of a Novel Type I Methanotroph (Sn10-6) Isolated from a Flooded Indian Rice Field.</title>
        <authorList>
            <person name="Rahalkar M.C."/>
            <person name="Pandit P.S."/>
            <person name="Dhakephalkar P.K."/>
            <person name="Pore S."/>
            <person name="Arora P."/>
            <person name="Kapse N."/>
        </authorList>
    </citation>
    <scope>NUCLEOTIDE SEQUENCE [LARGE SCALE GENOMIC DNA]</scope>
    <source>
        <strain evidence="2 3">Sn10-6</strain>
    </source>
</reference>
<keyword evidence="1" id="KW-0472">Membrane</keyword>
<keyword evidence="3" id="KW-1185">Reference proteome</keyword>
<evidence type="ECO:0000313" key="3">
    <source>
        <dbReference type="Proteomes" id="UP000033684"/>
    </source>
</evidence>
<dbReference type="Proteomes" id="UP000033684">
    <property type="component" value="Unassembled WGS sequence"/>
</dbReference>
<dbReference type="OrthoDB" id="7063599at2"/>
<comment type="caution">
    <text evidence="2">The sequence shown here is derived from an EMBL/GenBank/DDBJ whole genome shotgun (WGS) entry which is preliminary data.</text>
</comment>
<dbReference type="EMBL" id="LAJX01000283">
    <property type="protein sequence ID" value="KJV05175.1"/>
    <property type="molecule type" value="Genomic_DNA"/>
</dbReference>
<evidence type="ECO:0000256" key="1">
    <source>
        <dbReference type="SAM" id="Phobius"/>
    </source>
</evidence>
<protein>
    <submittedName>
        <fullName evidence="2">Uncharacterized protein</fullName>
    </submittedName>
</protein>
<sequence>MIAYDLINIIWPVTATMFAMLFGMSVLKEWRASRERDFEMRREELYMRRKEYESANNIIVNNDNGGNYSDLGGYITIDIPEERKSIFHDLLKGFEEYAALKGYKVTVSIDSSIEGKISFKIVIKDFGITGTRNSVKHDLDEYIQKIKSGAPIEDMPELIAPVEHSRLIMALKNRITFLQQNYEVERNIRDFYQKFFERLPVSGFSHASPVFHILNSGATEMDQRKYIANNSANINQGDSQQNQISSGDIAIGSTFTKKSEQLEKLDSLIEALNKSGGSANAKDATRQFENIKEEISDEENPDKSLILKWLEKAKKLLSFAEVGSDVFNKAKSVYESFGMEF</sequence>
<organism evidence="2 3">
    <name type="scientific">Methylocucumis oryzae</name>
    <dbReference type="NCBI Taxonomy" id="1632867"/>
    <lineage>
        <taxon>Bacteria</taxon>
        <taxon>Pseudomonadati</taxon>
        <taxon>Pseudomonadota</taxon>
        <taxon>Gammaproteobacteria</taxon>
        <taxon>Methylococcales</taxon>
        <taxon>Methylococcaceae</taxon>
        <taxon>Methylocucumis</taxon>
    </lineage>
</organism>
<keyword evidence="1" id="KW-1133">Transmembrane helix</keyword>
<feature type="transmembrane region" description="Helical" evidence="1">
    <location>
        <begin position="6"/>
        <end position="27"/>
    </location>
</feature>